<feature type="region of interest" description="Disordered" evidence="1">
    <location>
        <begin position="1"/>
        <end position="23"/>
    </location>
</feature>
<sequence length="35" mass="3813">MSCSKTLGDIEKNSLTGTSDQQSFGKQVIHALPQY</sequence>
<organism evidence="2">
    <name type="scientific">marine metagenome</name>
    <dbReference type="NCBI Taxonomy" id="408172"/>
    <lineage>
        <taxon>unclassified sequences</taxon>
        <taxon>metagenomes</taxon>
        <taxon>ecological metagenomes</taxon>
    </lineage>
</organism>
<evidence type="ECO:0000256" key="1">
    <source>
        <dbReference type="SAM" id="MobiDB-lite"/>
    </source>
</evidence>
<accession>A0A382DF97</accession>
<gene>
    <name evidence="2" type="ORF">METZ01_LOCUS189147</name>
</gene>
<feature type="compositionally biased region" description="Polar residues" evidence="1">
    <location>
        <begin position="13"/>
        <end position="23"/>
    </location>
</feature>
<proteinExistence type="predicted"/>
<evidence type="ECO:0000313" key="2">
    <source>
        <dbReference type="EMBL" id="SVB36293.1"/>
    </source>
</evidence>
<dbReference type="EMBL" id="UINC01038789">
    <property type="protein sequence ID" value="SVB36293.1"/>
    <property type="molecule type" value="Genomic_DNA"/>
</dbReference>
<reference evidence="2" key="1">
    <citation type="submission" date="2018-05" db="EMBL/GenBank/DDBJ databases">
        <authorList>
            <person name="Lanie J.A."/>
            <person name="Ng W.-L."/>
            <person name="Kazmierczak K.M."/>
            <person name="Andrzejewski T.M."/>
            <person name="Davidsen T.M."/>
            <person name="Wayne K.J."/>
            <person name="Tettelin H."/>
            <person name="Glass J.I."/>
            <person name="Rusch D."/>
            <person name="Podicherti R."/>
            <person name="Tsui H.-C.T."/>
            <person name="Winkler M.E."/>
        </authorList>
    </citation>
    <scope>NUCLEOTIDE SEQUENCE</scope>
</reference>
<dbReference type="AlphaFoldDB" id="A0A382DF97"/>
<name>A0A382DF97_9ZZZZ</name>
<protein>
    <submittedName>
        <fullName evidence="2">Uncharacterized protein</fullName>
    </submittedName>
</protein>